<protein>
    <submittedName>
        <fullName evidence="2">Uncharacterized protein</fullName>
    </submittedName>
</protein>
<feature type="compositionally biased region" description="Polar residues" evidence="1">
    <location>
        <begin position="76"/>
        <end position="85"/>
    </location>
</feature>
<feature type="compositionally biased region" description="Basic residues" evidence="1">
    <location>
        <begin position="91"/>
        <end position="101"/>
    </location>
</feature>
<proteinExistence type="predicted"/>
<organism evidence="2 3">
    <name type="scientific">Neisseria lactamica ATCC 23970</name>
    <dbReference type="NCBI Taxonomy" id="546265"/>
    <lineage>
        <taxon>Bacteria</taxon>
        <taxon>Pseudomonadati</taxon>
        <taxon>Pseudomonadota</taxon>
        <taxon>Betaproteobacteria</taxon>
        <taxon>Neisseriales</taxon>
        <taxon>Neisseriaceae</taxon>
        <taxon>Neisseria</taxon>
    </lineage>
</organism>
<evidence type="ECO:0000313" key="2">
    <source>
        <dbReference type="EMBL" id="EEZ74233.1"/>
    </source>
</evidence>
<evidence type="ECO:0000256" key="1">
    <source>
        <dbReference type="SAM" id="MobiDB-lite"/>
    </source>
</evidence>
<accession>D0WDW2</accession>
<evidence type="ECO:0000313" key="3">
    <source>
        <dbReference type="Proteomes" id="UP000003843"/>
    </source>
</evidence>
<name>D0WDW2_NEILA</name>
<feature type="non-terminal residue" evidence="2">
    <location>
        <position position="1"/>
    </location>
</feature>
<feature type="region of interest" description="Disordered" evidence="1">
    <location>
        <begin position="76"/>
        <end position="101"/>
    </location>
</feature>
<gene>
    <name evidence="2" type="ORF">NEILACOT_05750</name>
</gene>
<comment type="caution">
    <text evidence="2">The sequence shown here is derived from an EMBL/GenBank/DDBJ whole genome shotgun (WGS) entry which is preliminary data.</text>
</comment>
<dbReference type="AlphaFoldDB" id="D0WDW2"/>
<dbReference type="EMBL" id="ACEQ02000091">
    <property type="protein sequence ID" value="EEZ74233.1"/>
    <property type="molecule type" value="Genomic_DNA"/>
</dbReference>
<dbReference type="Proteomes" id="UP000003843">
    <property type="component" value="Unassembled WGS sequence"/>
</dbReference>
<reference evidence="2 3" key="1">
    <citation type="submission" date="2009-10" db="EMBL/GenBank/DDBJ databases">
        <authorList>
            <person name="Weinstock G."/>
            <person name="Sodergren E."/>
            <person name="Clifton S."/>
            <person name="Fulton L."/>
            <person name="Fulton B."/>
            <person name="Courtney L."/>
            <person name="Fronick C."/>
            <person name="Harrison M."/>
            <person name="Strong C."/>
            <person name="Farmer C."/>
            <person name="Delahaunty K."/>
            <person name="Markovic C."/>
            <person name="Hall O."/>
            <person name="Minx P."/>
            <person name="Tomlinson C."/>
            <person name="Mitreva M."/>
            <person name="Nelson J."/>
            <person name="Hou S."/>
            <person name="Wollam A."/>
            <person name="Pepin K.H."/>
            <person name="Johnson M."/>
            <person name="Bhonagiri V."/>
            <person name="Nash W.E."/>
            <person name="Warren W."/>
            <person name="Chinwalla A."/>
            <person name="Mardis E.R."/>
            <person name="Wilson R.K."/>
        </authorList>
    </citation>
    <scope>NUCLEOTIDE SEQUENCE [LARGE SCALE GENOMIC DNA]</scope>
    <source>
        <strain evidence="2 3">ATCC 23970</strain>
    </source>
</reference>
<sequence length="101" mass="10380">SAVNAAAPYASEAIGRTFGHGENKNETAQAVGHFLLGAAIARVNGGNFAAGGSAAVAAEKQRNILPNGITTVKPQSIRKQASSMPTCCRNISKKKSNRRSG</sequence>